<accession>A0A9N9EY06</accession>
<dbReference type="AlphaFoldDB" id="A0A9N9EY06"/>
<dbReference type="Proteomes" id="UP000789739">
    <property type="component" value="Unassembled WGS sequence"/>
</dbReference>
<sequence>MYWFHSVILGIYVLLIPLACALIPPQPRWSHRTQLVNRKLYVHGGRIGARPIPNTTASDTSQLLILDLSSPFNATEAPWTIGPDGPLVASHSLSVGGSNNQILIAFGGETPSTSQTSLFTFDTQSDSWFPNQTPDVVTRMEHSAASKLNDSTIYIFGGISTAVSSQTQFDQLYLLNTKNMNWSLVGASQASSPTGRFHHTATMMKDGRMWLIGGFGNGQMISMNDLYVFDTVKGVWSKTTATGAIPAPRRAHQAVGTSSNKIIIFGGCDQTFNTIYNDVYVLDVNAEPPIWSNQTTGGTLPAGRYAHSMTLAGDNIIIAFGYSMKFETEPPLLILDATSYTWTTSYTPKNLDPTPSASGPGSAGSNTNGPNGSDGTSSSKSAIIIGASVGGGIVLITAIAILYCCWKKRKSKFMSAPYDEQPSSTPPLVASQARLPSAVAIAEKPPLSLPKAYITRPPNAMTKSFPSNAYHNSDTNITDAAPTIPIRKQSLQFVPSPNRVQSFASSSSTPTTPVRLSVNTLSPFAKYSPASSQGSGTSTPATSSTSPILELRNEQYMSSGVGGMGGMGGMGGVGGVGMETIPERLGNDETGHIEVGKWKWVRDESKESE</sequence>
<keyword evidence="4" id="KW-0472">Membrane</keyword>
<feature type="chain" id="PRO_5040468548" evidence="5">
    <location>
        <begin position="22"/>
        <end position="609"/>
    </location>
</feature>
<keyword evidence="7" id="KW-1185">Reference proteome</keyword>
<evidence type="ECO:0000256" key="3">
    <source>
        <dbReference type="SAM" id="MobiDB-lite"/>
    </source>
</evidence>
<name>A0A9N9EY06_9GLOM</name>
<proteinExistence type="predicted"/>
<organism evidence="6 7">
    <name type="scientific">Paraglomus brasilianum</name>
    <dbReference type="NCBI Taxonomy" id="144538"/>
    <lineage>
        <taxon>Eukaryota</taxon>
        <taxon>Fungi</taxon>
        <taxon>Fungi incertae sedis</taxon>
        <taxon>Mucoromycota</taxon>
        <taxon>Glomeromycotina</taxon>
        <taxon>Glomeromycetes</taxon>
        <taxon>Paraglomerales</taxon>
        <taxon>Paraglomeraceae</taxon>
        <taxon>Paraglomus</taxon>
    </lineage>
</organism>
<evidence type="ECO:0000256" key="2">
    <source>
        <dbReference type="ARBA" id="ARBA00022737"/>
    </source>
</evidence>
<keyword evidence="5" id="KW-0732">Signal</keyword>
<dbReference type="PANTHER" id="PTHR46093:SF18">
    <property type="entry name" value="FIBRONECTIN TYPE-III DOMAIN-CONTAINING PROTEIN"/>
    <property type="match status" value="1"/>
</dbReference>
<dbReference type="SUPFAM" id="SSF117281">
    <property type="entry name" value="Kelch motif"/>
    <property type="match status" value="1"/>
</dbReference>
<protein>
    <submittedName>
        <fullName evidence="6">8595_t:CDS:1</fullName>
    </submittedName>
</protein>
<evidence type="ECO:0000313" key="7">
    <source>
        <dbReference type="Proteomes" id="UP000789739"/>
    </source>
</evidence>
<comment type="caution">
    <text evidence="6">The sequence shown here is derived from an EMBL/GenBank/DDBJ whole genome shotgun (WGS) entry which is preliminary data.</text>
</comment>
<evidence type="ECO:0000256" key="5">
    <source>
        <dbReference type="SAM" id="SignalP"/>
    </source>
</evidence>
<dbReference type="OrthoDB" id="432528at2759"/>
<dbReference type="Gene3D" id="2.120.10.80">
    <property type="entry name" value="Kelch-type beta propeller"/>
    <property type="match status" value="2"/>
</dbReference>
<keyword evidence="4" id="KW-0812">Transmembrane</keyword>
<dbReference type="PANTHER" id="PTHR46093">
    <property type="entry name" value="ACYL-COA-BINDING DOMAIN-CONTAINING PROTEIN 5"/>
    <property type="match status" value="1"/>
</dbReference>
<feature type="region of interest" description="Disordered" evidence="3">
    <location>
        <begin position="348"/>
        <end position="378"/>
    </location>
</feature>
<feature type="transmembrane region" description="Helical" evidence="4">
    <location>
        <begin position="383"/>
        <end position="406"/>
    </location>
</feature>
<dbReference type="InterPro" id="IPR015915">
    <property type="entry name" value="Kelch-typ_b-propeller"/>
</dbReference>
<reference evidence="6" key="1">
    <citation type="submission" date="2021-06" db="EMBL/GenBank/DDBJ databases">
        <authorList>
            <person name="Kallberg Y."/>
            <person name="Tangrot J."/>
            <person name="Rosling A."/>
        </authorList>
    </citation>
    <scope>NUCLEOTIDE SEQUENCE</scope>
    <source>
        <strain evidence="6">BR232B</strain>
    </source>
</reference>
<keyword evidence="1" id="KW-0880">Kelch repeat</keyword>
<feature type="signal peptide" evidence="5">
    <location>
        <begin position="1"/>
        <end position="21"/>
    </location>
</feature>
<keyword evidence="4" id="KW-1133">Transmembrane helix</keyword>
<evidence type="ECO:0000256" key="1">
    <source>
        <dbReference type="ARBA" id="ARBA00022441"/>
    </source>
</evidence>
<evidence type="ECO:0000313" key="6">
    <source>
        <dbReference type="EMBL" id="CAG8498096.1"/>
    </source>
</evidence>
<gene>
    <name evidence="6" type="ORF">PBRASI_LOCUS2460</name>
</gene>
<feature type="compositionally biased region" description="Low complexity" evidence="3">
    <location>
        <begin position="353"/>
        <end position="378"/>
    </location>
</feature>
<evidence type="ECO:0000256" key="4">
    <source>
        <dbReference type="SAM" id="Phobius"/>
    </source>
</evidence>
<keyword evidence="2" id="KW-0677">Repeat</keyword>
<dbReference type="Pfam" id="PF24681">
    <property type="entry name" value="Kelch_KLHDC2_KLHL20_DRC7"/>
    <property type="match status" value="1"/>
</dbReference>
<dbReference type="EMBL" id="CAJVPI010000193">
    <property type="protein sequence ID" value="CAG8498096.1"/>
    <property type="molecule type" value="Genomic_DNA"/>
</dbReference>